<organism evidence="2 3">
    <name type="scientific">Mycena alexandri</name>
    <dbReference type="NCBI Taxonomy" id="1745969"/>
    <lineage>
        <taxon>Eukaryota</taxon>
        <taxon>Fungi</taxon>
        <taxon>Dikarya</taxon>
        <taxon>Basidiomycota</taxon>
        <taxon>Agaricomycotina</taxon>
        <taxon>Agaricomycetes</taxon>
        <taxon>Agaricomycetidae</taxon>
        <taxon>Agaricales</taxon>
        <taxon>Marasmiineae</taxon>
        <taxon>Mycenaceae</taxon>
        <taxon>Mycena</taxon>
    </lineage>
</organism>
<protein>
    <recommendedName>
        <fullName evidence="4">Hydrophobin</fullName>
    </recommendedName>
</protein>
<keyword evidence="1" id="KW-0732">Signal</keyword>
<accession>A0AAD6TDE9</accession>
<dbReference type="EMBL" id="JARJCM010000007">
    <property type="protein sequence ID" value="KAJ7044431.1"/>
    <property type="molecule type" value="Genomic_DNA"/>
</dbReference>
<keyword evidence="3" id="KW-1185">Reference proteome</keyword>
<dbReference type="AlphaFoldDB" id="A0AAD6TDE9"/>
<gene>
    <name evidence="2" type="ORF">C8F04DRAFT_1174861</name>
</gene>
<comment type="caution">
    <text evidence="2">The sequence shown here is derived from an EMBL/GenBank/DDBJ whole genome shotgun (WGS) entry which is preliminary data.</text>
</comment>
<proteinExistence type="predicted"/>
<evidence type="ECO:0000313" key="3">
    <source>
        <dbReference type="Proteomes" id="UP001218188"/>
    </source>
</evidence>
<feature type="chain" id="PRO_5042028756" description="Hydrophobin" evidence="1">
    <location>
        <begin position="19"/>
        <end position="164"/>
    </location>
</feature>
<evidence type="ECO:0000313" key="2">
    <source>
        <dbReference type="EMBL" id="KAJ7044431.1"/>
    </source>
</evidence>
<dbReference type="Proteomes" id="UP001218188">
    <property type="component" value="Unassembled WGS sequence"/>
</dbReference>
<name>A0AAD6TDE9_9AGAR</name>
<evidence type="ECO:0000256" key="1">
    <source>
        <dbReference type="SAM" id="SignalP"/>
    </source>
</evidence>
<sequence length="164" mass="17198">MQFTSSFLALIAAVAVSATPLTASDNGIAAPQDDFCAIGGILSGRSIPCAVAFVSSCLNATYQPGSGTGPGCCKDITCTTTAFTGDQCYFTYGASAVKLGLGCYSDLVRYSLNSRQIPGGIGFISLSIPLYPLLCINEKSYHQAKLQLYYNGEHHHSGHNTLVP</sequence>
<evidence type="ECO:0008006" key="4">
    <source>
        <dbReference type="Google" id="ProtNLM"/>
    </source>
</evidence>
<reference evidence="2" key="1">
    <citation type="submission" date="2023-03" db="EMBL/GenBank/DDBJ databases">
        <title>Massive genome expansion in bonnet fungi (Mycena s.s.) driven by repeated elements and novel gene families across ecological guilds.</title>
        <authorList>
            <consortium name="Lawrence Berkeley National Laboratory"/>
            <person name="Harder C.B."/>
            <person name="Miyauchi S."/>
            <person name="Viragh M."/>
            <person name="Kuo A."/>
            <person name="Thoen E."/>
            <person name="Andreopoulos B."/>
            <person name="Lu D."/>
            <person name="Skrede I."/>
            <person name="Drula E."/>
            <person name="Henrissat B."/>
            <person name="Morin E."/>
            <person name="Kohler A."/>
            <person name="Barry K."/>
            <person name="LaButti K."/>
            <person name="Morin E."/>
            <person name="Salamov A."/>
            <person name="Lipzen A."/>
            <person name="Mereny Z."/>
            <person name="Hegedus B."/>
            <person name="Baldrian P."/>
            <person name="Stursova M."/>
            <person name="Weitz H."/>
            <person name="Taylor A."/>
            <person name="Grigoriev I.V."/>
            <person name="Nagy L.G."/>
            <person name="Martin F."/>
            <person name="Kauserud H."/>
        </authorList>
    </citation>
    <scope>NUCLEOTIDE SEQUENCE</scope>
    <source>
        <strain evidence="2">CBHHK200</strain>
    </source>
</reference>
<feature type="signal peptide" evidence="1">
    <location>
        <begin position="1"/>
        <end position="18"/>
    </location>
</feature>